<dbReference type="EMBL" id="VSSQ01043333">
    <property type="protein sequence ID" value="MPM97004.1"/>
    <property type="molecule type" value="Genomic_DNA"/>
</dbReference>
<reference evidence="2" key="1">
    <citation type="submission" date="2019-08" db="EMBL/GenBank/DDBJ databases">
        <authorList>
            <person name="Kucharzyk K."/>
            <person name="Murdoch R.W."/>
            <person name="Higgins S."/>
            <person name="Loffler F."/>
        </authorList>
    </citation>
    <scope>NUCLEOTIDE SEQUENCE</scope>
</reference>
<feature type="transmembrane region" description="Helical" evidence="1">
    <location>
        <begin position="12"/>
        <end position="35"/>
    </location>
</feature>
<organism evidence="2">
    <name type="scientific">bioreactor metagenome</name>
    <dbReference type="NCBI Taxonomy" id="1076179"/>
    <lineage>
        <taxon>unclassified sequences</taxon>
        <taxon>metagenomes</taxon>
        <taxon>ecological metagenomes</taxon>
    </lineage>
</organism>
<keyword evidence="1" id="KW-0812">Transmembrane</keyword>
<accession>A0A645E5C7</accession>
<proteinExistence type="predicted"/>
<keyword evidence="1" id="KW-1133">Transmembrane helix</keyword>
<evidence type="ECO:0000313" key="2">
    <source>
        <dbReference type="EMBL" id="MPM97004.1"/>
    </source>
</evidence>
<gene>
    <name evidence="2" type="ORF">SDC9_144175</name>
</gene>
<protein>
    <submittedName>
        <fullName evidence="2">Uncharacterized protein</fullName>
    </submittedName>
</protein>
<evidence type="ECO:0000256" key="1">
    <source>
        <dbReference type="SAM" id="Phobius"/>
    </source>
</evidence>
<name>A0A645E5C7_9ZZZZ</name>
<keyword evidence="1" id="KW-0472">Membrane</keyword>
<comment type="caution">
    <text evidence="2">The sequence shown here is derived from an EMBL/GenBank/DDBJ whole genome shotgun (WGS) entry which is preliminary data.</text>
</comment>
<sequence length="51" mass="6013">MLQVELFKNQIMYLILKTGLLVVLFIVIVNTYIFFKIKTTDVIHVLREVDS</sequence>
<dbReference type="AlphaFoldDB" id="A0A645E5C7"/>